<dbReference type="PANTHER" id="PTHR33223:SF6">
    <property type="entry name" value="CCHC-TYPE DOMAIN-CONTAINING PROTEIN"/>
    <property type="match status" value="1"/>
</dbReference>
<dbReference type="Gramene" id="mRNA:HanXRQr2_Chr04g0165481">
    <property type="protein sequence ID" value="CDS:HanXRQr2_Chr04g0165481.1"/>
    <property type="gene ID" value="HanXRQr2_Chr04g0165481"/>
</dbReference>
<dbReference type="PANTHER" id="PTHR33223">
    <property type="entry name" value="CCHC-TYPE DOMAIN-CONTAINING PROTEIN"/>
    <property type="match status" value="1"/>
</dbReference>
<dbReference type="GO" id="GO:0003676">
    <property type="term" value="F:nucleic acid binding"/>
    <property type="evidence" value="ECO:0007669"/>
    <property type="project" value="InterPro"/>
</dbReference>
<evidence type="ECO:0000256" key="1">
    <source>
        <dbReference type="PROSITE-ProRule" id="PRU00047"/>
    </source>
</evidence>
<feature type="compositionally biased region" description="Basic residues" evidence="2">
    <location>
        <begin position="224"/>
        <end position="239"/>
    </location>
</feature>
<protein>
    <submittedName>
        <fullName evidence="4">Transcription factor interactor and regulator CCHC(Zn) family</fullName>
    </submittedName>
</protein>
<gene>
    <name evidence="4" type="ORF">HanXRQr2_Chr04g0165481</name>
</gene>
<accession>A0A9K3J7F1</accession>
<organism evidence="4 5">
    <name type="scientific">Helianthus annuus</name>
    <name type="common">Common sunflower</name>
    <dbReference type="NCBI Taxonomy" id="4232"/>
    <lineage>
        <taxon>Eukaryota</taxon>
        <taxon>Viridiplantae</taxon>
        <taxon>Streptophyta</taxon>
        <taxon>Embryophyta</taxon>
        <taxon>Tracheophyta</taxon>
        <taxon>Spermatophyta</taxon>
        <taxon>Magnoliopsida</taxon>
        <taxon>eudicotyledons</taxon>
        <taxon>Gunneridae</taxon>
        <taxon>Pentapetalae</taxon>
        <taxon>asterids</taxon>
        <taxon>campanulids</taxon>
        <taxon>Asterales</taxon>
        <taxon>Asteraceae</taxon>
        <taxon>Asteroideae</taxon>
        <taxon>Heliantheae alliance</taxon>
        <taxon>Heliantheae</taxon>
        <taxon>Helianthus</taxon>
    </lineage>
</organism>
<evidence type="ECO:0000313" key="4">
    <source>
        <dbReference type="EMBL" id="KAF5810105.1"/>
    </source>
</evidence>
<dbReference type="EMBL" id="MNCJ02000319">
    <property type="protein sequence ID" value="KAF5810105.1"/>
    <property type="molecule type" value="Genomic_DNA"/>
</dbReference>
<name>A0A9K3J7F1_HELAN</name>
<dbReference type="Proteomes" id="UP000215914">
    <property type="component" value="Unassembled WGS sequence"/>
</dbReference>
<reference evidence="4" key="1">
    <citation type="journal article" date="2017" name="Nature">
        <title>The sunflower genome provides insights into oil metabolism, flowering and Asterid evolution.</title>
        <authorList>
            <person name="Badouin H."/>
            <person name="Gouzy J."/>
            <person name="Grassa C.J."/>
            <person name="Murat F."/>
            <person name="Staton S.E."/>
            <person name="Cottret L."/>
            <person name="Lelandais-Briere C."/>
            <person name="Owens G.L."/>
            <person name="Carrere S."/>
            <person name="Mayjonade B."/>
            <person name="Legrand L."/>
            <person name="Gill N."/>
            <person name="Kane N.C."/>
            <person name="Bowers J.E."/>
            <person name="Hubner S."/>
            <person name="Bellec A."/>
            <person name="Berard A."/>
            <person name="Berges H."/>
            <person name="Blanchet N."/>
            <person name="Boniface M.C."/>
            <person name="Brunel D."/>
            <person name="Catrice O."/>
            <person name="Chaidir N."/>
            <person name="Claudel C."/>
            <person name="Donnadieu C."/>
            <person name="Faraut T."/>
            <person name="Fievet G."/>
            <person name="Helmstetter N."/>
            <person name="King M."/>
            <person name="Knapp S.J."/>
            <person name="Lai Z."/>
            <person name="Le Paslier M.C."/>
            <person name="Lippi Y."/>
            <person name="Lorenzon L."/>
            <person name="Mandel J.R."/>
            <person name="Marage G."/>
            <person name="Marchand G."/>
            <person name="Marquand E."/>
            <person name="Bret-Mestries E."/>
            <person name="Morien E."/>
            <person name="Nambeesan S."/>
            <person name="Nguyen T."/>
            <person name="Pegot-Espagnet P."/>
            <person name="Pouilly N."/>
            <person name="Raftis F."/>
            <person name="Sallet E."/>
            <person name="Schiex T."/>
            <person name="Thomas J."/>
            <person name="Vandecasteele C."/>
            <person name="Vares D."/>
            <person name="Vear F."/>
            <person name="Vautrin S."/>
            <person name="Crespi M."/>
            <person name="Mangin B."/>
            <person name="Burke J.M."/>
            <person name="Salse J."/>
            <person name="Munos S."/>
            <person name="Vincourt P."/>
            <person name="Rieseberg L.H."/>
            <person name="Langlade N.B."/>
        </authorList>
    </citation>
    <scope>NUCLEOTIDE SEQUENCE</scope>
    <source>
        <tissue evidence="4">Leaves</tissue>
    </source>
</reference>
<feature type="domain" description="CCHC-type" evidence="3">
    <location>
        <begin position="314"/>
        <end position="327"/>
    </location>
</feature>
<feature type="compositionally biased region" description="Basic and acidic residues" evidence="2">
    <location>
        <begin position="240"/>
        <end position="258"/>
    </location>
</feature>
<comment type="caution">
    <text evidence="4">The sequence shown here is derived from an EMBL/GenBank/DDBJ whole genome shotgun (WGS) entry which is preliminary data.</text>
</comment>
<keyword evidence="1" id="KW-0479">Metal-binding</keyword>
<keyword evidence="5" id="KW-1185">Reference proteome</keyword>
<dbReference type="InterPro" id="IPR001878">
    <property type="entry name" value="Znf_CCHC"/>
</dbReference>
<reference evidence="4" key="2">
    <citation type="submission" date="2020-06" db="EMBL/GenBank/DDBJ databases">
        <title>Helianthus annuus Genome sequencing and assembly Release 2.</title>
        <authorList>
            <person name="Gouzy J."/>
            <person name="Langlade N."/>
            <person name="Munos S."/>
        </authorList>
    </citation>
    <scope>NUCLEOTIDE SEQUENCE</scope>
    <source>
        <tissue evidence="4">Leaves</tissue>
    </source>
</reference>
<evidence type="ECO:0000256" key="2">
    <source>
        <dbReference type="SAM" id="MobiDB-lite"/>
    </source>
</evidence>
<dbReference type="PROSITE" id="PS50158">
    <property type="entry name" value="ZF_CCHC"/>
    <property type="match status" value="1"/>
</dbReference>
<dbReference type="GO" id="GO:0008270">
    <property type="term" value="F:zinc ion binding"/>
    <property type="evidence" value="ECO:0007669"/>
    <property type="project" value="UniProtKB-KW"/>
</dbReference>
<dbReference type="Pfam" id="PF03732">
    <property type="entry name" value="Retrotrans_gag"/>
    <property type="match status" value="1"/>
</dbReference>
<keyword evidence="1" id="KW-0863">Zinc-finger</keyword>
<evidence type="ECO:0000259" key="3">
    <source>
        <dbReference type="PROSITE" id="PS50158"/>
    </source>
</evidence>
<dbReference type="InterPro" id="IPR005162">
    <property type="entry name" value="Retrotrans_gag_dom"/>
</dbReference>
<keyword evidence="1" id="KW-0862">Zinc</keyword>
<evidence type="ECO:0000313" key="5">
    <source>
        <dbReference type="Proteomes" id="UP000215914"/>
    </source>
</evidence>
<dbReference type="AlphaFoldDB" id="A0A9K3J7F1"/>
<feature type="region of interest" description="Disordered" evidence="2">
    <location>
        <begin position="221"/>
        <end position="292"/>
    </location>
</feature>
<sequence length="330" mass="37240">MFSSFRMPPRREHQIATAELAEIIAQQMAAQFPNLFAQWNQANNNNNGTCNFKNFNSAKPLKFSGSEGATGLLQWFESIENTFRHVQCPDNRKVEFSSSVFQKRALTWWIGVMRDRGADVALAQTWAELRALMMREFCPRHEQRALEKEFDDLKQDSGEHRAYTDRFEELSLLCPTMVAPLDKAIERYIDDLPDSVQDIITGSNPTTLRQAIELSATLTESQIRKNKLHRKGDKGKKQSSNKEDSKKGQNKNGKDSGSSKRAKKRKASQNYAVTAQSNQAAPNQPPAKKPYSGSAPLCNRCNSHHQPQHQCRFCTSCGKSGHLADVCQFA</sequence>
<proteinExistence type="predicted"/>